<dbReference type="RefSeq" id="WP_162444948.1">
    <property type="nucleotide sequence ID" value="NZ_CP048222.1"/>
</dbReference>
<dbReference type="GO" id="GO:0043565">
    <property type="term" value="F:sequence-specific DNA binding"/>
    <property type="evidence" value="ECO:0007669"/>
    <property type="project" value="InterPro"/>
</dbReference>
<accession>A0A6C0GLJ5</accession>
<dbReference type="Pfam" id="PF12833">
    <property type="entry name" value="HTH_18"/>
    <property type="match status" value="1"/>
</dbReference>
<keyword evidence="3" id="KW-0804">Transcription</keyword>
<evidence type="ECO:0000256" key="1">
    <source>
        <dbReference type="ARBA" id="ARBA00023015"/>
    </source>
</evidence>
<dbReference type="SMART" id="SM00342">
    <property type="entry name" value="HTH_ARAC"/>
    <property type="match status" value="1"/>
</dbReference>
<dbReference type="PANTHER" id="PTHR47893">
    <property type="entry name" value="REGULATORY PROTEIN PCHR"/>
    <property type="match status" value="1"/>
</dbReference>
<proteinExistence type="predicted"/>
<dbReference type="PANTHER" id="PTHR47893:SF1">
    <property type="entry name" value="REGULATORY PROTEIN PCHR"/>
    <property type="match status" value="1"/>
</dbReference>
<dbReference type="EMBL" id="CP048222">
    <property type="protein sequence ID" value="QHT68951.1"/>
    <property type="molecule type" value="Genomic_DNA"/>
</dbReference>
<dbReference type="Proteomes" id="UP000480178">
    <property type="component" value="Chromosome"/>
</dbReference>
<feature type="domain" description="HTH araC/xylS-type" evidence="4">
    <location>
        <begin position="229"/>
        <end position="327"/>
    </location>
</feature>
<keyword evidence="1" id="KW-0805">Transcription regulation</keyword>
<name>A0A6C0GLJ5_9BACT</name>
<evidence type="ECO:0000313" key="6">
    <source>
        <dbReference type="Proteomes" id="UP000480178"/>
    </source>
</evidence>
<dbReference type="InterPro" id="IPR018062">
    <property type="entry name" value="HTH_AraC-typ_CS"/>
</dbReference>
<dbReference type="GO" id="GO:0003700">
    <property type="term" value="F:DNA-binding transcription factor activity"/>
    <property type="evidence" value="ECO:0007669"/>
    <property type="project" value="InterPro"/>
</dbReference>
<dbReference type="SUPFAM" id="SSF46689">
    <property type="entry name" value="Homeodomain-like"/>
    <property type="match status" value="1"/>
</dbReference>
<sequence>MDKLLLPDWADRFGSFEYKILSSNERYTAVHSQYKEPGLASGESLVVWMPGMVLGNLLFNLQEAITMTDVSNNEGAESVYVLEGRAISHFNQISKPVIAEANRHTFQYSPDFTAGHTIQPGRFNVLHISYDMVFFKSIMQSAEDKQIDIICNRMERKEAFIPSHEHLVMQPRMLDILNSIQSCPFKGLTRLLYLEAKALELFSLQLEQFSKWSTGNKNDISKADKEKLAEVYAFIEAHYLLPLSLAKLSAAYGLNEFKLKKGYKSLFHMTVFGHILNLRMSKARQLLDKGQMNVSEVSDYIGYSNVPAFTTAFKNRFGYPPSTYAKLN</sequence>
<gene>
    <name evidence="5" type="ORF">GXP67_21010</name>
</gene>
<dbReference type="InterPro" id="IPR009057">
    <property type="entry name" value="Homeodomain-like_sf"/>
</dbReference>
<evidence type="ECO:0000259" key="4">
    <source>
        <dbReference type="PROSITE" id="PS01124"/>
    </source>
</evidence>
<organism evidence="5 6">
    <name type="scientific">Rhodocytophaga rosea</name>
    <dbReference type="NCBI Taxonomy" id="2704465"/>
    <lineage>
        <taxon>Bacteria</taxon>
        <taxon>Pseudomonadati</taxon>
        <taxon>Bacteroidota</taxon>
        <taxon>Cytophagia</taxon>
        <taxon>Cytophagales</taxon>
        <taxon>Rhodocytophagaceae</taxon>
        <taxon>Rhodocytophaga</taxon>
    </lineage>
</organism>
<dbReference type="PROSITE" id="PS00041">
    <property type="entry name" value="HTH_ARAC_FAMILY_1"/>
    <property type="match status" value="1"/>
</dbReference>
<dbReference type="InterPro" id="IPR053142">
    <property type="entry name" value="PchR_regulatory_protein"/>
</dbReference>
<dbReference type="Gene3D" id="1.10.10.60">
    <property type="entry name" value="Homeodomain-like"/>
    <property type="match status" value="1"/>
</dbReference>
<keyword evidence="2" id="KW-0238">DNA-binding</keyword>
<evidence type="ECO:0000256" key="3">
    <source>
        <dbReference type="ARBA" id="ARBA00023163"/>
    </source>
</evidence>
<dbReference type="KEGG" id="rhoz:GXP67_21010"/>
<dbReference type="InterPro" id="IPR018060">
    <property type="entry name" value="HTH_AraC"/>
</dbReference>
<evidence type="ECO:0000313" key="5">
    <source>
        <dbReference type="EMBL" id="QHT68951.1"/>
    </source>
</evidence>
<evidence type="ECO:0000256" key="2">
    <source>
        <dbReference type="ARBA" id="ARBA00023125"/>
    </source>
</evidence>
<keyword evidence="6" id="KW-1185">Reference proteome</keyword>
<dbReference type="AlphaFoldDB" id="A0A6C0GLJ5"/>
<protein>
    <submittedName>
        <fullName evidence="5">Helix-turn-helix transcriptional regulator</fullName>
    </submittedName>
</protein>
<reference evidence="5 6" key="1">
    <citation type="submission" date="2020-01" db="EMBL/GenBank/DDBJ databases">
        <authorList>
            <person name="Kim M.K."/>
        </authorList>
    </citation>
    <scope>NUCLEOTIDE SEQUENCE [LARGE SCALE GENOMIC DNA]</scope>
    <source>
        <strain evidence="5 6">172606-1</strain>
    </source>
</reference>
<dbReference type="PROSITE" id="PS01124">
    <property type="entry name" value="HTH_ARAC_FAMILY_2"/>
    <property type="match status" value="1"/>
</dbReference>